<gene>
    <name evidence="9" type="primary">ShxB</name>
</gene>
<organism evidence="9">
    <name type="scientific">Cameraria ohridella</name>
    <dbReference type="NCBI Taxonomy" id="199129"/>
    <lineage>
        <taxon>Eukaryota</taxon>
        <taxon>Metazoa</taxon>
        <taxon>Ecdysozoa</taxon>
        <taxon>Arthropoda</taxon>
        <taxon>Hexapoda</taxon>
        <taxon>Insecta</taxon>
        <taxon>Pterygota</taxon>
        <taxon>Neoptera</taxon>
        <taxon>Endopterygota</taxon>
        <taxon>Lepidoptera</taxon>
        <taxon>Glossata</taxon>
        <taxon>Ditrysia</taxon>
        <taxon>Tineoidea</taxon>
        <taxon>Gracillariidae</taxon>
        <taxon>Cameraria</taxon>
    </lineage>
</organism>
<dbReference type="AlphaFoldDB" id="A0A060DCM6"/>
<dbReference type="Pfam" id="PF00046">
    <property type="entry name" value="Homeodomain"/>
    <property type="match status" value="1"/>
</dbReference>
<protein>
    <submittedName>
        <fullName evidence="9">Hox cluster protein ShxB</fullName>
    </submittedName>
</protein>
<keyword evidence="3 5" id="KW-0371">Homeobox</keyword>
<dbReference type="GO" id="GO:0000981">
    <property type="term" value="F:DNA-binding transcription factor activity, RNA polymerase II-specific"/>
    <property type="evidence" value="ECO:0007669"/>
    <property type="project" value="InterPro"/>
</dbReference>
<keyword evidence="4 5" id="KW-0539">Nucleus</keyword>
<evidence type="ECO:0000313" key="9">
    <source>
        <dbReference type="EMBL" id="AIB07886.1"/>
    </source>
</evidence>
<keyword evidence="2 5" id="KW-0238">DNA-binding</keyword>
<dbReference type="Gene3D" id="1.10.10.60">
    <property type="entry name" value="Homeodomain-like"/>
    <property type="match status" value="1"/>
</dbReference>
<dbReference type="GO" id="GO:0045944">
    <property type="term" value="P:positive regulation of transcription by RNA polymerase II"/>
    <property type="evidence" value="ECO:0007669"/>
    <property type="project" value="UniProtKB-ARBA"/>
</dbReference>
<evidence type="ECO:0000256" key="3">
    <source>
        <dbReference type="ARBA" id="ARBA00023155"/>
    </source>
</evidence>
<dbReference type="PROSITE" id="PS50071">
    <property type="entry name" value="HOMEOBOX_2"/>
    <property type="match status" value="1"/>
</dbReference>
<proteinExistence type="predicted"/>
<evidence type="ECO:0000256" key="6">
    <source>
        <dbReference type="RuleBase" id="RU000682"/>
    </source>
</evidence>
<evidence type="ECO:0000256" key="7">
    <source>
        <dbReference type="SAM" id="MobiDB-lite"/>
    </source>
</evidence>
<dbReference type="CDD" id="cd00086">
    <property type="entry name" value="homeodomain"/>
    <property type="match status" value="1"/>
</dbReference>
<dbReference type="SMART" id="SM00389">
    <property type="entry name" value="HOX"/>
    <property type="match status" value="1"/>
</dbReference>
<feature type="compositionally biased region" description="Polar residues" evidence="7">
    <location>
        <begin position="1"/>
        <end position="11"/>
    </location>
</feature>
<name>A0A060DCM6_9NEOP</name>
<sequence>IDQQDSKSFLQTKDRKKQKRFRSAFTTAQVSILEKEFQKNPYVSNTQREEMAKLLHLPERAIKIWFQNRRMKEKRETKPDGEGKSFDSHIAPLNRRHFPYDNRLTRPINRKPLEEEGISYNVTLNTSDESKQIIISKIENERVSPKNSSIQEVKKSIDLNSRLADKKTKHDLKQPVGHILPFTIPLCPQNATASKSANDKPEDPFPSPRIDQRPNCSQSGRPSQPEKNPGYFPLDLSKYYNIAPAMNESRWNGYNLVPLLPSSVPMCPEPPLMPQGIMHPNPIRPVDKMCTCDCHSSDSNVYKYPLPPYTLFYPQYVPQLLTPYIKPNFDNNTGT</sequence>
<feature type="non-terminal residue" evidence="9">
    <location>
        <position position="1"/>
    </location>
</feature>
<reference evidence="9" key="1">
    <citation type="journal article" date="2014" name="PLoS Genet.">
        <title>Ancient expansion of the hox cluster in lepidoptera generated four homeobox genes implicated in extra-embryonic tissue formation.</title>
        <authorList>
            <person name="Ferguson L."/>
            <person name="Marletaz F."/>
            <person name="Carter J.M."/>
            <person name="Taylor W.R."/>
            <person name="Gibbs M."/>
            <person name="Breuker C.J."/>
            <person name="Holland P.W."/>
        </authorList>
    </citation>
    <scope>NUCLEOTIDE SEQUENCE</scope>
</reference>
<feature type="region of interest" description="Disordered" evidence="7">
    <location>
        <begin position="1"/>
        <end position="21"/>
    </location>
</feature>
<comment type="subcellular location">
    <subcellularLocation>
        <location evidence="1 5 6">Nucleus</location>
    </subcellularLocation>
</comment>
<dbReference type="GO" id="GO:0000978">
    <property type="term" value="F:RNA polymerase II cis-regulatory region sequence-specific DNA binding"/>
    <property type="evidence" value="ECO:0007669"/>
    <property type="project" value="TreeGrafter"/>
</dbReference>
<feature type="DNA-binding region" description="Homeobox" evidence="5">
    <location>
        <begin position="18"/>
        <end position="77"/>
    </location>
</feature>
<dbReference type="InterPro" id="IPR001356">
    <property type="entry name" value="HD"/>
</dbReference>
<dbReference type="GO" id="GO:0005634">
    <property type="term" value="C:nucleus"/>
    <property type="evidence" value="ECO:0007669"/>
    <property type="project" value="UniProtKB-SubCell"/>
</dbReference>
<evidence type="ECO:0000256" key="5">
    <source>
        <dbReference type="PROSITE-ProRule" id="PRU00108"/>
    </source>
</evidence>
<dbReference type="SUPFAM" id="SSF46689">
    <property type="entry name" value="Homeodomain-like"/>
    <property type="match status" value="1"/>
</dbReference>
<evidence type="ECO:0000256" key="4">
    <source>
        <dbReference type="ARBA" id="ARBA00023242"/>
    </source>
</evidence>
<feature type="domain" description="Homeobox" evidence="8">
    <location>
        <begin position="16"/>
        <end position="76"/>
    </location>
</feature>
<dbReference type="PANTHER" id="PTHR45664">
    <property type="entry name" value="PROTEIN ZERKNUELLT 1-RELATED"/>
    <property type="match status" value="1"/>
</dbReference>
<dbReference type="PANTHER" id="PTHR45664:SF12">
    <property type="entry name" value="PANCREAS_DUODENUM HOMEOBOX PROTEIN 1"/>
    <property type="match status" value="1"/>
</dbReference>
<dbReference type="InterPro" id="IPR009057">
    <property type="entry name" value="Homeodomain-like_sf"/>
</dbReference>
<evidence type="ECO:0000256" key="2">
    <source>
        <dbReference type="ARBA" id="ARBA00023125"/>
    </source>
</evidence>
<dbReference type="PROSITE" id="PS00027">
    <property type="entry name" value="HOMEOBOX_1"/>
    <property type="match status" value="1"/>
</dbReference>
<reference evidence="9" key="2">
    <citation type="submission" date="2014-03" db="EMBL/GenBank/DDBJ databases">
        <authorList>
            <person name="Saikia M."/>
            <person name="Chaudhari Y."/>
            <person name="Khan M."/>
            <person name="Devi D."/>
        </authorList>
    </citation>
    <scope>NUCLEOTIDE SEQUENCE</scope>
</reference>
<evidence type="ECO:0000259" key="8">
    <source>
        <dbReference type="PROSITE" id="PS50071"/>
    </source>
</evidence>
<evidence type="ECO:0000256" key="1">
    <source>
        <dbReference type="ARBA" id="ARBA00004123"/>
    </source>
</evidence>
<dbReference type="InterPro" id="IPR017970">
    <property type="entry name" value="Homeobox_CS"/>
</dbReference>
<accession>A0A060DCM6</accession>
<dbReference type="EMBL" id="KJ739628">
    <property type="protein sequence ID" value="AIB07886.1"/>
    <property type="molecule type" value="Genomic_DNA"/>
</dbReference>
<feature type="compositionally biased region" description="Polar residues" evidence="7">
    <location>
        <begin position="214"/>
        <end position="226"/>
    </location>
</feature>
<feature type="region of interest" description="Disordered" evidence="7">
    <location>
        <begin position="190"/>
        <end position="230"/>
    </location>
</feature>